<organism evidence="3 4">
    <name type="scientific">Mucor plumbeus</name>
    <dbReference type="NCBI Taxonomy" id="97098"/>
    <lineage>
        <taxon>Eukaryota</taxon>
        <taxon>Fungi</taxon>
        <taxon>Fungi incertae sedis</taxon>
        <taxon>Mucoromycota</taxon>
        <taxon>Mucoromycotina</taxon>
        <taxon>Mucoromycetes</taxon>
        <taxon>Mucorales</taxon>
        <taxon>Mucorineae</taxon>
        <taxon>Mucoraceae</taxon>
        <taxon>Mucor</taxon>
    </lineage>
</organism>
<dbReference type="InterPro" id="IPR011993">
    <property type="entry name" value="PH-like_dom_sf"/>
</dbReference>
<dbReference type="OrthoDB" id="185175at2759"/>
<comment type="caution">
    <text evidence="3">The sequence shown here is derived from an EMBL/GenBank/DDBJ whole genome shotgun (WGS) entry which is preliminary data.</text>
</comment>
<name>A0A8H7QIQ7_9FUNG</name>
<dbReference type="SUPFAM" id="SSF50729">
    <property type="entry name" value="PH domain-like"/>
    <property type="match status" value="1"/>
</dbReference>
<feature type="compositionally biased region" description="Polar residues" evidence="1">
    <location>
        <begin position="139"/>
        <end position="151"/>
    </location>
</feature>
<dbReference type="Pfam" id="PF00169">
    <property type="entry name" value="PH"/>
    <property type="match status" value="1"/>
</dbReference>
<dbReference type="AlphaFoldDB" id="A0A8H7QIQ7"/>
<feature type="region of interest" description="Disordered" evidence="1">
    <location>
        <begin position="166"/>
        <end position="187"/>
    </location>
</feature>
<feature type="region of interest" description="Disordered" evidence="1">
    <location>
        <begin position="206"/>
        <end position="225"/>
    </location>
</feature>
<evidence type="ECO:0000259" key="2">
    <source>
        <dbReference type="PROSITE" id="PS50003"/>
    </source>
</evidence>
<evidence type="ECO:0000256" key="1">
    <source>
        <dbReference type="SAM" id="MobiDB-lite"/>
    </source>
</evidence>
<dbReference type="SMART" id="SM00233">
    <property type="entry name" value="PH"/>
    <property type="match status" value="1"/>
</dbReference>
<dbReference type="Gene3D" id="2.30.29.30">
    <property type="entry name" value="Pleckstrin-homology domain (PH domain)/Phosphotyrosine-binding domain (PTB)"/>
    <property type="match status" value="1"/>
</dbReference>
<dbReference type="CDD" id="cd00821">
    <property type="entry name" value="PH"/>
    <property type="match status" value="1"/>
</dbReference>
<dbReference type="PROSITE" id="PS50003">
    <property type="entry name" value="PH_DOMAIN"/>
    <property type="match status" value="1"/>
</dbReference>
<evidence type="ECO:0000313" key="3">
    <source>
        <dbReference type="EMBL" id="KAG2192450.1"/>
    </source>
</evidence>
<dbReference type="EMBL" id="JAEPRC010000725">
    <property type="protein sequence ID" value="KAG2192450.1"/>
    <property type="molecule type" value="Genomic_DNA"/>
</dbReference>
<protein>
    <recommendedName>
        <fullName evidence="2">PH domain-containing protein</fullName>
    </recommendedName>
</protein>
<feature type="compositionally biased region" description="Low complexity" evidence="1">
    <location>
        <begin position="211"/>
        <end position="224"/>
    </location>
</feature>
<evidence type="ECO:0000313" key="4">
    <source>
        <dbReference type="Proteomes" id="UP000650833"/>
    </source>
</evidence>
<accession>A0A8H7QIQ7</accession>
<proteinExistence type="predicted"/>
<gene>
    <name evidence="3" type="ORF">INT46_003163</name>
</gene>
<keyword evidence="4" id="KW-1185">Reference proteome</keyword>
<feature type="domain" description="PH" evidence="2">
    <location>
        <begin position="7"/>
        <end position="118"/>
    </location>
</feature>
<sequence length="275" mass="31483">MNSSFTTTPLSGWLQKLTTTNAFGTSRWQSRYFVLLDSEMRYYKDEHSITASRTVNLSDISKVIVTSSPNHPYSFRLEPTLYAQQHQYTKNQKKIWTMECKSEIELELWVSAINYRLCKLLSLDSEEEDEEEQAGIVSPTLQPFSTPEQKRSQPLISLFRVLTTSSPESEQDIKPQPRPLRKHNPSISRRRGVILSPLDIETIPGLENDMLSSSSSRGSSLPSPKIETITEEEEFDEEECQNETKGQANKIIAQNAYVLDTSSPTFALYKERYNL</sequence>
<dbReference type="InterPro" id="IPR001849">
    <property type="entry name" value="PH_domain"/>
</dbReference>
<feature type="region of interest" description="Disordered" evidence="1">
    <location>
        <begin position="130"/>
        <end position="151"/>
    </location>
</feature>
<reference evidence="3" key="1">
    <citation type="submission" date="2020-12" db="EMBL/GenBank/DDBJ databases">
        <title>Metabolic potential, ecology and presence of endohyphal bacteria is reflected in genomic diversity of Mucoromycotina.</title>
        <authorList>
            <person name="Muszewska A."/>
            <person name="Okrasinska A."/>
            <person name="Steczkiewicz K."/>
            <person name="Drgas O."/>
            <person name="Orlowska M."/>
            <person name="Perlinska-Lenart U."/>
            <person name="Aleksandrzak-Piekarczyk T."/>
            <person name="Szatraj K."/>
            <person name="Zielenkiewicz U."/>
            <person name="Pilsyk S."/>
            <person name="Malc E."/>
            <person name="Mieczkowski P."/>
            <person name="Kruszewska J.S."/>
            <person name="Biernat P."/>
            <person name="Pawlowska J."/>
        </authorList>
    </citation>
    <scope>NUCLEOTIDE SEQUENCE</scope>
    <source>
        <strain evidence="3">CBS 226.32</strain>
    </source>
</reference>
<dbReference type="Proteomes" id="UP000650833">
    <property type="component" value="Unassembled WGS sequence"/>
</dbReference>